<sequence length="425" mass="48232">MALSMQVGMLLQGVVLGLLSSWGLWLFLVPRLWPAKHPEDRGKEAYQTTTPMPTPAPLNKSVQSEARKAPHATCCYPGIRCKKNHTEEDVYNIFVLSCLPENNGNEAVEVFRPMWDTVYRGLQSRSAECGYHVFLMASHHASVNFVFPVEPRKGDVVILAGHQESQRFLELCGSTFGPREVYCIWFFSELEVQGPATYMQPGLCEVWEYTRANAPKARVVRYTPPGFLPPMNPLSANDDAVQQSVKGYNFTPAGTRPKLRFIGTGSPWRDKCRGFLKKAHNRPLLANFEEFPVWGGGWRSLVTNSGVVYLNMHRYCNDSSMYKRSPRPLETVRLSLLLSMGAVVLSEQSNVKDTEIFEDLVLFEPNLFSKLPWSSKVQKVLSDKNEYMAWQMNAYKLFKEKFNPRQVMLDANVWDGGYLARGHCA</sequence>
<name>A0A812QN61_9DINO</name>
<organism evidence="1 2">
    <name type="scientific">Symbiodinium natans</name>
    <dbReference type="NCBI Taxonomy" id="878477"/>
    <lineage>
        <taxon>Eukaryota</taxon>
        <taxon>Sar</taxon>
        <taxon>Alveolata</taxon>
        <taxon>Dinophyceae</taxon>
        <taxon>Suessiales</taxon>
        <taxon>Symbiodiniaceae</taxon>
        <taxon>Symbiodinium</taxon>
    </lineage>
</organism>
<comment type="caution">
    <text evidence="1">The sequence shown here is derived from an EMBL/GenBank/DDBJ whole genome shotgun (WGS) entry which is preliminary data.</text>
</comment>
<evidence type="ECO:0000313" key="1">
    <source>
        <dbReference type="EMBL" id="CAE7395411.1"/>
    </source>
</evidence>
<evidence type="ECO:0000313" key="2">
    <source>
        <dbReference type="Proteomes" id="UP000604046"/>
    </source>
</evidence>
<dbReference type="AlphaFoldDB" id="A0A812QN61"/>
<proteinExistence type="predicted"/>
<dbReference type="EMBL" id="CAJNDS010002256">
    <property type="protein sequence ID" value="CAE7395411.1"/>
    <property type="molecule type" value="Genomic_DNA"/>
</dbReference>
<protein>
    <recommendedName>
        <fullName evidence="3">Exostosin GT47 domain-containing protein</fullName>
    </recommendedName>
</protein>
<dbReference type="Proteomes" id="UP000604046">
    <property type="component" value="Unassembled WGS sequence"/>
</dbReference>
<evidence type="ECO:0008006" key="3">
    <source>
        <dbReference type="Google" id="ProtNLM"/>
    </source>
</evidence>
<keyword evidence="2" id="KW-1185">Reference proteome</keyword>
<accession>A0A812QN61</accession>
<reference evidence="1" key="1">
    <citation type="submission" date="2021-02" db="EMBL/GenBank/DDBJ databases">
        <authorList>
            <person name="Dougan E. K."/>
            <person name="Rhodes N."/>
            <person name="Thang M."/>
            <person name="Chan C."/>
        </authorList>
    </citation>
    <scope>NUCLEOTIDE SEQUENCE</scope>
</reference>
<gene>
    <name evidence="1" type="ORF">SNAT2548_LOCUS21538</name>
</gene>
<dbReference type="OrthoDB" id="444229at2759"/>